<evidence type="ECO:0000256" key="6">
    <source>
        <dbReference type="SAM" id="Phobius"/>
    </source>
</evidence>
<evidence type="ECO:0000256" key="2">
    <source>
        <dbReference type="ARBA" id="ARBA00022475"/>
    </source>
</evidence>
<keyword evidence="4 6" id="KW-1133">Transmembrane helix</keyword>
<feature type="transmembrane region" description="Helical" evidence="6">
    <location>
        <begin position="366"/>
        <end position="383"/>
    </location>
</feature>
<feature type="transmembrane region" description="Helical" evidence="6">
    <location>
        <begin position="176"/>
        <end position="193"/>
    </location>
</feature>
<evidence type="ECO:0000256" key="5">
    <source>
        <dbReference type="ARBA" id="ARBA00023136"/>
    </source>
</evidence>
<evidence type="ECO:0000256" key="3">
    <source>
        <dbReference type="ARBA" id="ARBA00022692"/>
    </source>
</evidence>
<name>A0ABS2FPT9_9FIRM</name>
<feature type="transmembrane region" description="Helical" evidence="6">
    <location>
        <begin position="389"/>
        <end position="412"/>
    </location>
</feature>
<dbReference type="PANTHER" id="PTHR30250">
    <property type="entry name" value="PST FAMILY PREDICTED COLANIC ACID TRANSPORTER"/>
    <property type="match status" value="1"/>
</dbReference>
<accession>A0ABS2FPT9</accession>
<feature type="transmembrane region" description="Helical" evidence="6">
    <location>
        <begin position="91"/>
        <end position="110"/>
    </location>
</feature>
<evidence type="ECO:0000256" key="4">
    <source>
        <dbReference type="ARBA" id="ARBA00022989"/>
    </source>
</evidence>
<keyword evidence="8" id="KW-1185">Reference proteome</keyword>
<dbReference type="Proteomes" id="UP000775500">
    <property type="component" value="Unassembled WGS sequence"/>
</dbReference>
<comment type="caution">
    <text evidence="7">The sequence shown here is derived from an EMBL/GenBank/DDBJ whole genome shotgun (WGS) entry which is preliminary data.</text>
</comment>
<dbReference type="PANTHER" id="PTHR30250:SF11">
    <property type="entry name" value="O-ANTIGEN TRANSPORTER-RELATED"/>
    <property type="match status" value="1"/>
</dbReference>
<evidence type="ECO:0008006" key="9">
    <source>
        <dbReference type="Google" id="ProtNLM"/>
    </source>
</evidence>
<feature type="transmembrane region" description="Helical" evidence="6">
    <location>
        <begin position="21"/>
        <end position="43"/>
    </location>
</feature>
<dbReference type="RefSeq" id="WP_204685430.1">
    <property type="nucleotide sequence ID" value="NZ_JACJLU010000004.1"/>
</dbReference>
<keyword evidence="3 6" id="KW-0812">Transmembrane</keyword>
<keyword evidence="2" id="KW-1003">Cell membrane</keyword>
<dbReference type="InterPro" id="IPR050833">
    <property type="entry name" value="Poly_Biosynth_Transport"/>
</dbReference>
<feature type="transmembrane region" description="Helical" evidence="6">
    <location>
        <begin position="295"/>
        <end position="316"/>
    </location>
</feature>
<organism evidence="7 8">
    <name type="scientific">Faecalicoccus acidiformans</name>
    <dbReference type="NCBI Taxonomy" id="915173"/>
    <lineage>
        <taxon>Bacteria</taxon>
        <taxon>Bacillati</taxon>
        <taxon>Bacillota</taxon>
        <taxon>Erysipelotrichia</taxon>
        <taxon>Erysipelotrichales</taxon>
        <taxon>Erysipelotrichaceae</taxon>
        <taxon>Faecalicoccus</taxon>
    </lineage>
</organism>
<evidence type="ECO:0000313" key="8">
    <source>
        <dbReference type="Proteomes" id="UP000775500"/>
    </source>
</evidence>
<proteinExistence type="predicted"/>
<comment type="subcellular location">
    <subcellularLocation>
        <location evidence="1">Cell membrane</location>
        <topology evidence="1">Multi-pass membrane protein</topology>
    </subcellularLocation>
</comment>
<feature type="transmembrane region" description="Helical" evidence="6">
    <location>
        <begin position="214"/>
        <end position="233"/>
    </location>
</feature>
<sequence>MKEKIIHSLLDVSRDKILKRSFFWNMIASMLNAVTSAILLFFITRFCGINEAGVFSIASAIAYQCVSLGNFGTRGVQASDVKEEFSFSDYFYVRVFSYSLLMAMLLYYAFGSGYTIDKSLAVLSFGLFKSIDVIEDLYHGEYHRHQRLDIASLLLVARYSISILVFIILIVFSSNIFVSSFVSFLISLFIFIFSNKNIIKVFYSKKYTFCLSHFKKLLFIVVPVAITTFIRMYMTNAPKYAIDNCLGDVDQAYFNVLFMPVFIITLISDIIFRPYIPKFSSDWYNFQLKSFTKMLYRQLFIILLLTIIITLGGYLLGLRLLELIYGIELHRYMVPFLLLLIGGGINTYSAYMTIVITVIRAQKNMALVHVLDFAICLLIMNPLVESFSINGAVFIFIVLNLVSSVLSTGIFVKEYVNHKKELKVNGN</sequence>
<evidence type="ECO:0000256" key="1">
    <source>
        <dbReference type="ARBA" id="ARBA00004651"/>
    </source>
</evidence>
<feature type="transmembrane region" description="Helical" evidence="6">
    <location>
        <begin position="150"/>
        <end position="170"/>
    </location>
</feature>
<evidence type="ECO:0000313" key="7">
    <source>
        <dbReference type="EMBL" id="MBM6831321.1"/>
    </source>
</evidence>
<protein>
    <recommendedName>
        <fullName evidence="9">Polysaccharide biosynthesis protein</fullName>
    </recommendedName>
</protein>
<keyword evidence="5 6" id="KW-0472">Membrane</keyword>
<feature type="transmembrane region" description="Helical" evidence="6">
    <location>
        <begin position="253"/>
        <end position="275"/>
    </location>
</feature>
<gene>
    <name evidence="7" type="ORF">H5982_04255</name>
</gene>
<dbReference type="EMBL" id="JACJLU010000004">
    <property type="protein sequence ID" value="MBM6831321.1"/>
    <property type="molecule type" value="Genomic_DNA"/>
</dbReference>
<reference evidence="7 8" key="1">
    <citation type="journal article" date="2021" name="Sci. Rep.">
        <title>The distribution of antibiotic resistance genes in chicken gut microbiota commensals.</title>
        <authorList>
            <person name="Juricova H."/>
            <person name="Matiasovicova J."/>
            <person name="Kubasova T."/>
            <person name="Cejkova D."/>
            <person name="Rychlik I."/>
        </authorList>
    </citation>
    <scope>NUCLEOTIDE SEQUENCE [LARGE SCALE GENOMIC DNA]</scope>
    <source>
        <strain evidence="7 8">An423</strain>
    </source>
</reference>
<feature type="transmembrane region" description="Helical" evidence="6">
    <location>
        <begin position="336"/>
        <end position="359"/>
    </location>
</feature>